<dbReference type="Proteomes" id="UP001623232">
    <property type="component" value="Chromosome"/>
</dbReference>
<dbReference type="PROSITE" id="PS51186">
    <property type="entry name" value="GNAT"/>
    <property type="match status" value="1"/>
</dbReference>
<dbReference type="Pfam" id="PF00583">
    <property type="entry name" value="Acetyltransf_1"/>
    <property type="match status" value="1"/>
</dbReference>
<dbReference type="Gene3D" id="3.40.630.30">
    <property type="match status" value="1"/>
</dbReference>
<keyword evidence="1" id="KW-0808">Transferase</keyword>
<dbReference type="CDD" id="cd04301">
    <property type="entry name" value="NAT_SF"/>
    <property type="match status" value="1"/>
</dbReference>
<proteinExistence type="predicted"/>
<dbReference type="InterPro" id="IPR000182">
    <property type="entry name" value="GNAT_dom"/>
</dbReference>
<dbReference type="InterPro" id="IPR050832">
    <property type="entry name" value="Bact_Acetyltransf"/>
</dbReference>
<gene>
    <name evidence="4" type="ORF">QEZ52_04375</name>
</gene>
<feature type="domain" description="N-acetyltransferase" evidence="3">
    <location>
        <begin position="1"/>
        <end position="135"/>
    </location>
</feature>
<dbReference type="PANTHER" id="PTHR43877">
    <property type="entry name" value="AMINOALKYLPHOSPHONATE N-ACETYLTRANSFERASE-RELATED-RELATED"/>
    <property type="match status" value="1"/>
</dbReference>
<evidence type="ECO:0000313" key="5">
    <source>
        <dbReference type="Proteomes" id="UP001623232"/>
    </source>
</evidence>
<evidence type="ECO:0000256" key="2">
    <source>
        <dbReference type="ARBA" id="ARBA00023315"/>
    </source>
</evidence>
<dbReference type="InterPro" id="IPR016181">
    <property type="entry name" value="Acyl_CoA_acyltransferase"/>
</dbReference>
<evidence type="ECO:0000313" key="4">
    <source>
        <dbReference type="EMBL" id="WZK89791.1"/>
    </source>
</evidence>
<name>A0ABZ2XUL5_9RHOB</name>
<dbReference type="EMBL" id="CP123584">
    <property type="protein sequence ID" value="WZK89791.1"/>
    <property type="molecule type" value="Genomic_DNA"/>
</dbReference>
<evidence type="ECO:0000256" key="1">
    <source>
        <dbReference type="ARBA" id="ARBA00022679"/>
    </source>
</evidence>
<evidence type="ECO:0000259" key="3">
    <source>
        <dbReference type="PROSITE" id="PS51186"/>
    </source>
</evidence>
<dbReference type="SUPFAM" id="SSF55729">
    <property type="entry name" value="Acyl-CoA N-acyltransferases (Nat)"/>
    <property type="match status" value="1"/>
</dbReference>
<keyword evidence="5" id="KW-1185">Reference proteome</keyword>
<keyword evidence="2" id="KW-0012">Acyltransferase</keyword>
<organism evidence="4 5">
    <name type="scientific">Aliisedimentitalea scapharcae</name>
    <dbReference type="NCBI Taxonomy" id="1524259"/>
    <lineage>
        <taxon>Bacteria</taxon>
        <taxon>Pseudomonadati</taxon>
        <taxon>Pseudomonadota</taxon>
        <taxon>Alphaproteobacteria</taxon>
        <taxon>Rhodobacterales</taxon>
        <taxon>Roseobacteraceae</taxon>
        <taxon>Aliisedimentitalea</taxon>
    </lineage>
</organism>
<reference evidence="4 5" key="1">
    <citation type="submission" date="2023-04" db="EMBL/GenBank/DDBJ databases">
        <title>Complete genome sequence of Alisedimentitalea scapharcae.</title>
        <authorList>
            <person name="Rong J.-C."/>
            <person name="Yi M.-L."/>
            <person name="Zhao Q."/>
        </authorList>
    </citation>
    <scope>NUCLEOTIDE SEQUENCE [LARGE SCALE GENOMIC DNA]</scope>
    <source>
        <strain evidence="4 5">KCTC 42119</strain>
    </source>
</reference>
<sequence length="135" mass="14531">MDAPTLTRCIDAAYASYIAEGLDLPPVSDGVAQDIQDHVVLVAQADGAVVGGAILSVTGGTAHLMNLFVDPEHTGRKIGSLLLQSVADVARAAGHTRMRLATHRDMPRNVSYYQRRGWQVSGSEDVRIFMEIDLT</sequence>
<dbReference type="RefSeq" id="WP_406648238.1">
    <property type="nucleotide sequence ID" value="NZ_CP123584.1"/>
</dbReference>
<dbReference type="PANTHER" id="PTHR43877:SF2">
    <property type="entry name" value="AMINOALKYLPHOSPHONATE N-ACETYLTRANSFERASE-RELATED"/>
    <property type="match status" value="1"/>
</dbReference>
<protein>
    <submittedName>
        <fullName evidence="4">GNAT family N-acetyltransferase</fullName>
    </submittedName>
</protein>
<accession>A0ABZ2XUL5</accession>